<dbReference type="GO" id="GO:0015833">
    <property type="term" value="P:peptide transport"/>
    <property type="evidence" value="ECO:0007669"/>
    <property type="project" value="TreeGrafter"/>
</dbReference>
<evidence type="ECO:0000313" key="8">
    <source>
        <dbReference type="Proteomes" id="UP000185696"/>
    </source>
</evidence>
<feature type="region of interest" description="Disordered" evidence="4">
    <location>
        <begin position="21"/>
        <end position="40"/>
    </location>
</feature>
<dbReference type="EMBL" id="MSIF01000026">
    <property type="protein sequence ID" value="OLF05754.1"/>
    <property type="molecule type" value="Genomic_DNA"/>
</dbReference>
<feature type="chain" id="PRO_5038634488" description="Solute-binding protein family 5 domain-containing protein" evidence="5">
    <location>
        <begin position="23"/>
        <end position="530"/>
    </location>
</feature>
<evidence type="ECO:0000256" key="3">
    <source>
        <dbReference type="ARBA" id="ARBA00022729"/>
    </source>
</evidence>
<dbReference type="GO" id="GO:1904680">
    <property type="term" value="F:peptide transmembrane transporter activity"/>
    <property type="evidence" value="ECO:0007669"/>
    <property type="project" value="TreeGrafter"/>
</dbReference>
<dbReference type="InterPro" id="IPR030678">
    <property type="entry name" value="Peptide/Ni-bd"/>
</dbReference>
<dbReference type="PANTHER" id="PTHR30290:SF9">
    <property type="entry name" value="OLIGOPEPTIDE-BINDING PROTEIN APPA"/>
    <property type="match status" value="1"/>
</dbReference>
<name>A0A7Z0WG31_9PSEU</name>
<evidence type="ECO:0000256" key="5">
    <source>
        <dbReference type="SAM" id="SignalP"/>
    </source>
</evidence>
<proteinExistence type="inferred from homology"/>
<dbReference type="AlphaFoldDB" id="A0A7Z0WG31"/>
<dbReference type="InterPro" id="IPR039424">
    <property type="entry name" value="SBP_5"/>
</dbReference>
<dbReference type="Pfam" id="PF00496">
    <property type="entry name" value="SBP_bac_5"/>
    <property type="match status" value="1"/>
</dbReference>
<dbReference type="OrthoDB" id="9046151at2"/>
<dbReference type="PROSITE" id="PS51257">
    <property type="entry name" value="PROKAR_LIPOPROTEIN"/>
    <property type="match status" value="1"/>
</dbReference>
<dbReference type="GO" id="GO:0042597">
    <property type="term" value="C:periplasmic space"/>
    <property type="evidence" value="ECO:0007669"/>
    <property type="project" value="UniProtKB-ARBA"/>
</dbReference>
<evidence type="ECO:0000313" key="7">
    <source>
        <dbReference type="EMBL" id="OLF05754.1"/>
    </source>
</evidence>
<comment type="caution">
    <text evidence="7">The sequence shown here is derived from an EMBL/GenBank/DDBJ whole genome shotgun (WGS) entry which is preliminary data.</text>
</comment>
<dbReference type="RefSeq" id="WP_075137385.1">
    <property type="nucleotide sequence ID" value="NZ_MSIF01000026.1"/>
</dbReference>
<protein>
    <recommendedName>
        <fullName evidence="6">Solute-binding protein family 5 domain-containing protein</fullName>
    </recommendedName>
</protein>
<evidence type="ECO:0000256" key="1">
    <source>
        <dbReference type="ARBA" id="ARBA00005695"/>
    </source>
</evidence>
<dbReference type="Gene3D" id="3.40.190.10">
    <property type="entry name" value="Periplasmic binding protein-like II"/>
    <property type="match status" value="1"/>
</dbReference>
<dbReference type="PIRSF" id="PIRSF002741">
    <property type="entry name" value="MppA"/>
    <property type="match status" value="1"/>
</dbReference>
<gene>
    <name evidence="7" type="ORF">BLA60_35185</name>
</gene>
<feature type="signal peptide" evidence="5">
    <location>
        <begin position="1"/>
        <end position="22"/>
    </location>
</feature>
<evidence type="ECO:0000256" key="2">
    <source>
        <dbReference type="ARBA" id="ARBA00022448"/>
    </source>
</evidence>
<keyword evidence="3 5" id="KW-0732">Signal</keyword>
<keyword evidence="2" id="KW-0813">Transport</keyword>
<feature type="domain" description="Solute-binding protein family 5" evidence="6">
    <location>
        <begin position="84"/>
        <end position="443"/>
    </location>
</feature>
<dbReference type="Proteomes" id="UP000185696">
    <property type="component" value="Unassembled WGS sequence"/>
</dbReference>
<dbReference type="InterPro" id="IPR000914">
    <property type="entry name" value="SBP_5_dom"/>
</dbReference>
<dbReference type="CDD" id="cd00995">
    <property type="entry name" value="PBP2_NikA_DppA_OppA_like"/>
    <property type="match status" value="1"/>
</dbReference>
<reference evidence="7 8" key="1">
    <citation type="submission" date="2016-12" db="EMBL/GenBank/DDBJ databases">
        <title>The draft genome sequence of Actinophytocola xinjiangensis.</title>
        <authorList>
            <person name="Wang W."/>
            <person name="Yuan L."/>
        </authorList>
    </citation>
    <scope>NUCLEOTIDE SEQUENCE [LARGE SCALE GENOMIC DNA]</scope>
    <source>
        <strain evidence="7 8">CGMCC 4.4663</strain>
    </source>
</reference>
<evidence type="ECO:0000256" key="4">
    <source>
        <dbReference type="SAM" id="MobiDB-lite"/>
    </source>
</evidence>
<dbReference type="SUPFAM" id="SSF53850">
    <property type="entry name" value="Periplasmic binding protein-like II"/>
    <property type="match status" value="1"/>
</dbReference>
<evidence type="ECO:0000259" key="6">
    <source>
        <dbReference type="Pfam" id="PF00496"/>
    </source>
</evidence>
<sequence length="530" mass="55386">MKRTTVALAALGAALLSASACSGSGETRTGDDTGGAGGDGVTVAIEADPGSLNPITNATQAGETLAAFSYESLLSFPPGQEETGALAEKWEVSTTEAVFTLKKDITCADGAKLTPSDVAATFTYAQTPDTGSPYRGVYFPAEGLTVTPDDAAGTVTFTVDTPQSFLNRTIGSLPIVCAAGLKDPEALATKTFGTGPYELTEANPGQSYDFALREDYAWGPGGITAQSDGIPRSVVAKVVTSLSTRANMLQSGEVQLASISGIERDRFTEDDFTTSTTLNLRPGLLFFNQAPGRPTNDLAVRQAIATGVDYEGIGNVASEGYGEPMTNLVPGYDTLCPGMDSAAALPSFDVEKAKALLDEAGWKVGKDGLRAKDGKPLLLKVLFPSEESAGLTGAIELLQQKLGEIGVRGEPTPAAAYTDVIFQGGDWDLVWAPIYTTLPSDWQGILSGEFPPDGGNWTYNTNEEYFTLAAQAQGHAGKDSCQAWTKAQDSLITDLEVLPVTSSTTTIYGKGVAFDLSKTILAPATLKLDS</sequence>
<dbReference type="GO" id="GO:0043190">
    <property type="term" value="C:ATP-binding cassette (ABC) transporter complex"/>
    <property type="evidence" value="ECO:0007669"/>
    <property type="project" value="InterPro"/>
</dbReference>
<organism evidence="7 8">
    <name type="scientific">Actinophytocola xinjiangensis</name>
    <dbReference type="NCBI Taxonomy" id="485602"/>
    <lineage>
        <taxon>Bacteria</taxon>
        <taxon>Bacillati</taxon>
        <taxon>Actinomycetota</taxon>
        <taxon>Actinomycetes</taxon>
        <taxon>Pseudonocardiales</taxon>
        <taxon>Pseudonocardiaceae</taxon>
    </lineage>
</organism>
<dbReference type="Gene3D" id="3.10.105.10">
    <property type="entry name" value="Dipeptide-binding Protein, Domain 3"/>
    <property type="match status" value="1"/>
</dbReference>
<dbReference type="PANTHER" id="PTHR30290">
    <property type="entry name" value="PERIPLASMIC BINDING COMPONENT OF ABC TRANSPORTER"/>
    <property type="match status" value="1"/>
</dbReference>
<comment type="similarity">
    <text evidence="1">Belongs to the bacterial solute-binding protein 5 family.</text>
</comment>
<accession>A0A7Z0WG31</accession>
<keyword evidence="8" id="KW-1185">Reference proteome</keyword>